<dbReference type="InterPro" id="IPR019764">
    <property type="entry name" value="Endothelin_toxin_CS"/>
</dbReference>
<evidence type="ECO:0000256" key="3">
    <source>
        <dbReference type="ARBA" id="ARBA00022525"/>
    </source>
</evidence>
<feature type="domain" description="Endothelin-like toxin" evidence="8">
    <location>
        <begin position="91"/>
        <end position="112"/>
    </location>
</feature>
<protein>
    <recommendedName>
        <fullName evidence="8">Endothelin-like toxin domain-containing protein</fullName>
    </recommendedName>
</protein>
<comment type="similarity">
    <text evidence="2">Belongs to the endothelin/sarafotoxin family.</text>
</comment>
<feature type="chain" id="PRO_5043371133" description="Endothelin-like toxin domain-containing protein" evidence="7">
    <location>
        <begin position="23"/>
        <end position="161"/>
    </location>
</feature>
<keyword evidence="4" id="KW-0838">Vasoactive</keyword>
<dbReference type="GO" id="GO:0019229">
    <property type="term" value="P:regulation of vasoconstriction"/>
    <property type="evidence" value="ECO:0007669"/>
    <property type="project" value="InterPro"/>
</dbReference>
<organism evidence="9 10">
    <name type="scientific">Knipowitschia caucasica</name>
    <name type="common">Caucasian dwarf goby</name>
    <name type="synonym">Pomatoschistus caucasicus</name>
    <dbReference type="NCBI Taxonomy" id="637954"/>
    <lineage>
        <taxon>Eukaryota</taxon>
        <taxon>Metazoa</taxon>
        <taxon>Chordata</taxon>
        <taxon>Craniata</taxon>
        <taxon>Vertebrata</taxon>
        <taxon>Euteleostomi</taxon>
        <taxon>Actinopterygii</taxon>
        <taxon>Neopterygii</taxon>
        <taxon>Teleostei</taxon>
        <taxon>Neoteleostei</taxon>
        <taxon>Acanthomorphata</taxon>
        <taxon>Gobiaria</taxon>
        <taxon>Gobiiformes</taxon>
        <taxon>Gobioidei</taxon>
        <taxon>Gobiidae</taxon>
        <taxon>Gobiinae</taxon>
        <taxon>Knipowitschia</taxon>
    </lineage>
</organism>
<proteinExistence type="inferred from homology"/>
<accession>A0AAV2K3G9</accession>
<keyword evidence="7" id="KW-0732">Signal</keyword>
<keyword evidence="10" id="KW-1185">Reference proteome</keyword>
<feature type="region of interest" description="Disordered" evidence="6">
    <location>
        <begin position="139"/>
        <end position="161"/>
    </location>
</feature>
<dbReference type="EMBL" id="OZ035838">
    <property type="protein sequence ID" value="CAL1584279.1"/>
    <property type="molecule type" value="Genomic_DNA"/>
</dbReference>
<dbReference type="Pfam" id="PF00322">
    <property type="entry name" value="Endothelin"/>
    <property type="match status" value="1"/>
</dbReference>
<dbReference type="GO" id="GO:0005179">
    <property type="term" value="F:hormone activity"/>
    <property type="evidence" value="ECO:0007669"/>
    <property type="project" value="TreeGrafter"/>
</dbReference>
<dbReference type="PRINTS" id="PR00365">
    <property type="entry name" value="ENDOTHELIN"/>
</dbReference>
<name>A0AAV2K3G9_KNICA</name>
<feature type="domain" description="Endothelin-like toxin" evidence="8">
    <location>
        <begin position="45"/>
        <end position="66"/>
    </location>
</feature>
<sequence>MARFYYQTMLVIVIVALHEGCGVPLSSLSLPASLVQPKTHTRVKRCSCDNWEDKECLYYCHLDIIWINTPSKLVPYGLGSSASRHRRSPQRCQCFDRADHACSNFCHNSSEENATTKLEFTKSSDNKLLQSLRSVIMSNSKKLSSREPRTKSRQQLTSTIR</sequence>
<evidence type="ECO:0000256" key="5">
    <source>
        <dbReference type="ARBA" id="ARBA00023322"/>
    </source>
</evidence>
<dbReference type="GO" id="GO:0006874">
    <property type="term" value="P:intracellular calcium ion homeostasis"/>
    <property type="evidence" value="ECO:0007669"/>
    <property type="project" value="TreeGrafter"/>
</dbReference>
<feature type="signal peptide" evidence="7">
    <location>
        <begin position="1"/>
        <end position="22"/>
    </location>
</feature>
<keyword evidence="3" id="KW-0964">Secreted</keyword>
<dbReference type="PANTHER" id="PTHR13874:SF9">
    <property type="entry name" value="ENDOTHELIN-2"/>
    <property type="match status" value="1"/>
</dbReference>
<evidence type="ECO:0000256" key="4">
    <source>
        <dbReference type="ARBA" id="ARBA00022858"/>
    </source>
</evidence>
<dbReference type="GO" id="GO:0031708">
    <property type="term" value="F:endothelin B receptor binding"/>
    <property type="evidence" value="ECO:0007669"/>
    <property type="project" value="TreeGrafter"/>
</dbReference>
<comment type="subcellular location">
    <subcellularLocation>
        <location evidence="1">Secreted</location>
    </subcellularLocation>
</comment>
<evidence type="ECO:0000256" key="2">
    <source>
        <dbReference type="ARBA" id="ARBA00010959"/>
    </source>
</evidence>
<dbReference type="AlphaFoldDB" id="A0AAV2K3G9"/>
<evidence type="ECO:0000259" key="8">
    <source>
        <dbReference type="SMART" id="SM00272"/>
    </source>
</evidence>
<dbReference type="SMART" id="SM00272">
    <property type="entry name" value="END"/>
    <property type="match status" value="2"/>
</dbReference>
<evidence type="ECO:0000313" key="9">
    <source>
        <dbReference type="EMBL" id="CAL1584279.1"/>
    </source>
</evidence>
<dbReference type="GO" id="GO:0005615">
    <property type="term" value="C:extracellular space"/>
    <property type="evidence" value="ECO:0007669"/>
    <property type="project" value="TreeGrafter"/>
</dbReference>
<dbReference type="PANTHER" id="PTHR13874">
    <property type="entry name" value="ENDOTHELIN"/>
    <property type="match status" value="1"/>
</dbReference>
<gene>
    <name evidence="9" type="ORF">KC01_LOCUS14641</name>
</gene>
<dbReference type="GO" id="GO:0014826">
    <property type="term" value="P:vein smooth muscle contraction"/>
    <property type="evidence" value="ECO:0007669"/>
    <property type="project" value="TreeGrafter"/>
</dbReference>
<evidence type="ECO:0000256" key="7">
    <source>
        <dbReference type="SAM" id="SignalP"/>
    </source>
</evidence>
<dbReference type="Proteomes" id="UP001497482">
    <property type="component" value="Chromosome 16"/>
</dbReference>
<dbReference type="InterPro" id="IPR020475">
    <property type="entry name" value="Endothelin"/>
</dbReference>
<evidence type="ECO:0000256" key="6">
    <source>
        <dbReference type="SAM" id="MobiDB-lite"/>
    </source>
</evidence>
<dbReference type="PROSITE" id="PS00270">
    <property type="entry name" value="ENDOTHELIN"/>
    <property type="match status" value="2"/>
</dbReference>
<evidence type="ECO:0000313" key="10">
    <source>
        <dbReference type="Proteomes" id="UP001497482"/>
    </source>
</evidence>
<evidence type="ECO:0000256" key="1">
    <source>
        <dbReference type="ARBA" id="ARBA00004613"/>
    </source>
</evidence>
<keyword evidence="5" id="KW-0839">Vasoconstrictor</keyword>
<reference evidence="9 10" key="1">
    <citation type="submission" date="2024-04" db="EMBL/GenBank/DDBJ databases">
        <authorList>
            <person name="Waldvogel A.-M."/>
            <person name="Schoenle A."/>
        </authorList>
    </citation>
    <scope>NUCLEOTIDE SEQUENCE [LARGE SCALE GENOMIC DNA]</scope>
</reference>
<dbReference type="GO" id="GO:0003100">
    <property type="term" value="P:regulation of systemic arterial blood pressure by endothelin"/>
    <property type="evidence" value="ECO:0007669"/>
    <property type="project" value="TreeGrafter"/>
</dbReference>
<dbReference type="InterPro" id="IPR001928">
    <property type="entry name" value="Endothln-like_toxin"/>
</dbReference>